<proteinExistence type="predicted"/>
<organism evidence="2 3">
    <name type="scientific">Pleuronectes platessa</name>
    <name type="common">European plaice</name>
    <dbReference type="NCBI Taxonomy" id="8262"/>
    <lineage>
        <taxon>Eukaryota</taxon>
        <taxon>Metazoa</taxon>
        <taxon>Chordata</taxon>
        <taxon>Craniata</taxon>
        <taxon>Vertebrata</taxon>
        <taxon>Euteleostomi</taxon>
        <taxon>Actinopterygii</taxon>
        <taxon>Neopterygii</taxon>
        <taxon>Teleostei</taxon>
        <taxon>Neoteleostei</taxon>
        <taxon>Acanthomorphata</taxon>
        <taxon>Carangaria</taxon>
        <taxon>Pleuronectiformes</taxon>
        <taxon>Pleuronectoidei</taxon>
        <taxon>Pleuronectidae</taxon>
        <taxon>Pleuronectes</taxon>
    </lineage>
</organism>
<sequence length="137" mass="14799">MEGINCTLQSPDPLQRADEKADGQALKIIFFFILSSEKGDGGGLLSFYIKLNLLFITEEQQEVLDGLSVFVKQQQQVVGSDSFKQEHPGEGVGPVEQQGRSLSSTPASALITRRSGISSCFQVDVFVFYVSGSSSSS</sequence>
<dbReference type="Proteomes" id="UP001153269">
    <property type="component" value="Unassembled WGS sequence"/>
</dbReference>
<gene>
    <name evidence="2" type="ORF">PLEPLA_LOCUS14109</name>
</gene>
<dbReference type="EMBL" id="CADEAL010000864">
    <property type="protein sequence ID" value="CAB1426174.1"/>
    <property type="molecule type" value="Genomic_DNA"/>
</dbReference>
<keyword evidence="3" id="KW-1185">Reference proteome</keyword>
<name>A0A9N7U6T9_PLEPL</name>
<reference evidence="2" key="1">
    <citation type="submission" date="2020-03" db="EMBL/GenBank/DDBJ databases">
        <authorList>
            <person name="Weist P."/>
        </authorList>
    </citation>
    <scope>NUCLEOTIDE SEQUENCE</scope>
</reference>
<comment type="caution">
    <text evidence="2">The sequence shown here is derived from an EMBL/GenBank/DDBJ whole genome shotgun (WGS) entry which is preliminary data.</text>
</comment>
<accession>A0A9N7U6T9</accession>
<evidence type="ECO:0000256" key="1">
    <source>
        <dbReference type="SAM" id="MobiDB-lite"/>
    </source>
</evidence>
<evidence type="ECO:0000313" key="2">
    <source>
        <dbReference type="EMBL" id="CAB1426174.1"/>
    </source>
</evidence>
<dbReference type="AlphaFoldDB" id="A0A9N7U6T9"/>
<feature type="region of interest" description="Disordered" evidence="1">
    <location>
        <begin position="80"/>
        <end position="103"/>
    </location>
</feature>
<evidence type="ECO:0000313" key="3">
    <source>
        <dbReference type="Proteomes" id="UP001153269"/>
    </source>
</evidence>
<protein>
    <submittedName>
        <fullName evidence="2">Uncharacterized protein</fullName>
    </submittedName>
</protein>